<evidence type="ECO:0000313" key="4">
    <source>
        <dbReference type="Proteomes" id="UP000195402"/>
    </source>
</evidence>
<keyword evidence="1" id="KW-0472">Membrane</keyword>
<evidence type="ECO:0000313" key="3">
    <source>
        <dbReference type="EMBL" id="OVA09189.1"/>
    </source>
</evidence>
<dbReference type="Proteomes" id="UP000195402">
    <property type="component" value="Unassembled WGS sequence"/>
</dbReference>
<keyword evidence="2" id="KW-0732">Signal</keyword>
<sequence>MASSSSSSLLHLKLNLVLLLFILETVFGPPVLGCYTSIFSFGDSLADTGNFLYSKADKPSNIGNFPYFHRPTGRCSCWGLCPKII</sequence>
<dbReference type="OrthoDB" id="1600564at2759"/>
<dbReference type="InterPro" id="IPR036514">
    <property type="entry name" value="SGNH_hydro_sf"/>
</dbReference>
<protein>
    <recommendedName>
        <fullName evidence="5">Lipase</fullName>
    </recommendedName>
</protein>
<keyword evidence="1" id="KW-0812">Transmembrane</keyword>
<comment type="caution">
    <text evidence="3">The sequence shown here is derived from an EMBL/GenBank/DDBJ whole genome shotgun (WGS) entry which is preliminary data.</text>
</comment>
<organism evidence="3 4">
    <name type="scientific">Macleaya cordata</name>
    <name type="common">Five-seeded plume-poppy</name>
    <name type="synonym">Bocconia cordata</name>
    <dbReference type="NCBI Taxonomy" id="56857"/>
    <lineage>
        <taxon>Eukaryota</taxon>
        <taxon>Viridiplantae</taxon>
        <taxon>Streptophyta</taxon>
        <taxon>Embryophyta</taxon>
        <taxon>Tracheophyta</taxon>
        <taxon>Spermatophyta</taxon>
        <taxon>Magnoliopsida</taxon>
        <taxon>Ranunculales</taxon>
        <taxon>Papaveraceae</taxon>
        <taxon>Papaveroideae</taxon>
        <taxon>Macleaya</taxon>
    </lineage>
</organism>
<reference evidence="3 4" key="1">
    <citation type="journal article" date="2017" name="Mol. Plant">
        <title>The Genome of Medicinal Plant Macleaya cordata Provides New Insights into Benzylisoquinoline Alkaloids Metabolism.</title>
        <authorList>
            <person name="Liu X."/>
            <person name="Liu Y."/>
            <person name="Huang P."/>
            <person name="Ma Y."/>
            <person name="Qing Z."/>
            <person name="Tang Q."/>
            <person name="Cao H."/>
            <person name="Cheng P."/>
            <person name="Zheng Y."/>
            <person name="Yuan Z."/>
            <person name="Zhou Y."/>
            <person name="Liu J."/>
            <person name="Tang Z."/>
            <person name="Zhuo Y."/>
            <person name="Zhang Y."/>
            <person name="Yu L."/>
            <person name="Huang J."/>
            <person name="Yang P."/>
            <person name="Peng Q."/>
            <person name="Zhang J."/>
            <person name="Jiang W."/>
            <person name="Zhang Z."/>
            <person name="Lin K."/>
            <person name="Ro D.K."/>
            <person name="Chen X."/>
            <person name="Xiong X."/>
            <person name="Shang Y."/>
            <person name="Huang S."/>
            <person name="Zeng J."/>
        </authorList>
    </citation>
    <scope>NUCLEOTIDE SEQUENCE [LARGE SCALE GENOMIC DNA]</scope>
    <source>
        <strain evidence="4">cv. BLH2017</strain>
        <tissue evidence="3">Root</tissue>
    </source>
</reference>
<dbReference type="InParanoid" id="A0A200QFE6"/>
<feature type="chain" id="PRO_5012939312" description="Lipase" evidence="2">
    <location>
        <begin position="29"/>
        <end position="85"/>
    </location>
</feature>
<dbReference type="STRING" id="56857.A0A200QFE6"/>
<proteinExistence type="predicted"/>
<keyword evidence="1" id="KW-1133">Transmembrane helix</keyword>
<dbReference type="EMBL" id="MVGT01002164">
    <property type="protein sequence ID" value="OVA09189.1"/>
    <property type="molecule type" value="Genomic_DNA"/>
</dbReference>
<dbReference type="Gene3D" id="3.40.50.1110">
    <property type="entry name" value="SGNH hydrolase"/>
    <property type="match status" value="1"/>
</dbReference>
<evidence type="ECO:0000256" key="2">
    <source>
        <dbReference type="SAM" id="SignalP"/>
    </source>
</evidence>
<gene>
    <name evidence="3" type="ORF">BVC80_659g11</name>
</gene>
<feature type="signal peptide" evidence="2">
    <location>
        <begin position="1"/>
        <end position="28"/>
    </location>
</feature>
<keyword evidence="4" id="KW-1185">Reference proteome</keyword>
<accession>A0A200QFE6</accession>
<feature type="transmembrane region" description="Helical" evidence="1">
    <location>
        <begin position="12"/>
        <end position="32"/>
    </location>
</feature>
<evidence type="ECO:0000256" key="1">
    <source>
        <dbReference type="SAM" id="Phobius"/>
    </source>
</evidence>
<dbReference type="AlphaFoldDB" id="A0A200QFE6"/>
<name>A0A200QFE6_MACCD</name>
<evidence type="ECO:0008006" key="5">
    <source>
        <dbReference type="Google" id="ProtNLM"/>
    </source>
</evidence>